<accession>A0ABT8HN23</accession>
<feature type="transmembrane region" description="Helical" evidence="1">
    <location>
        <begin position="51"/>
        <end position="71"/>
    </location>
</feature>
<evidence type="ECO:0000313" key="2">
    <source>
        <dbReference type="EMBL" id="MDN4522153.1"/>
    </source>
</evidence>
<sequence length="135" mass="13804">MQPAVRRPSPGSFLLASRAFAIATLGVVVALFCTAGAMIQSQQLKDIHGVAAIALHVVTAGLTLALGGLALSRERGWWAAGLAGVLFVFTFVQAYLGEGTTLAIHIPGALAVVAATVWLTVWVFSAAPAAIPATP</sequence>
<feature type="transmembrane region" description="Helical" evidence="1">
    <location>
        <begin position="77"/>
        <end position="96"/>
    </location>
</feature>
<reference evidence="2" key="1">
    <citation type="submission" date="2023-07" db="EMBL/GenBank/DDBJ databases">
        <title>Degradation of tert-butanol by M. austroafricanum TBA100.</title>
        <authorList>
            <person name="Helbich S."/>
            <person name="Vainshtein Y."/>
        </authorList>
    </citation>
    <scope>NUCLEOTIDE SEQUENCE</scope>
    <source>
        <strain evidence="2">TBA100</strain>
    </source>
</reference>
<keyword evidence="1" id="KW-0472">Membrane</keyword>
<evidence type="ECO:0000313" key="3">
    <source>
        <dbReference type="Proteomes" id="UP001172687"/>
    </source>
</evidence>
<protein>
    <recommendedName>
        <fullName evidence="4">DUF423 domain-containing protein</fullName>
    </recommendedName>
</protein>
<organism evidence="2 3">
    <name type="scientific">Mycolicibacterium austroafricanum</name>
    <name type="common">Mycobacterium austroafricanum</name>
    <dbReference type="NCBI Taxonomy" id="39687"/>
    <lineage>
        <taxon>Bacteria</taxon>
        <taxon>Bacillati</taxon>
        <taxon>Actinomycetota</taxon>
        <taxon>Actinomycetes</taxon>
        <taxon>Mycobacteriales</taxon>
        <taxon>Mycobacteriaceae</taxon>
        <taxon>Mycolicibacterium</taxon>
    </lineage>
</organism>
<proteinExistence type="predicted"/>
<gene>
    <name evidence="2" type="ORF">QYF68_30675</name>
</gene>
<keyword evidence="3" id="KW-1185">Reference proteome</keyword>
<evidence type="ECO:0000256" key="1">
    <source>
        <dbReference type="SAM" id="Phobius"/>
    </source>
</evidence>
<evidence type="ECO:0008006" key="4">
    <source>
        <dbReference type="Google" id="ProtNLM"/>
    </source>
</evidence>
<name>A0ABT8HN23_MYCAO</name>
<keyword evidence="1" id="KW-1133">Transmembrane helix</keyword>
<dbReference type="EMBL" id="JAUHTC010000098">
    <property type="protein sequence ID" value="MDN4522153.1"/>
    <property type="molecule type" value="Genomic_DNA"/>
</dbReference>
<dbReference type="RefSeq" id="WP_036371383.1">
    <property type="nucleotide sequence ID" value="NZ_CP070380.1"/>
</dbReference>
<comment type="caution">
    <text evidence="2">The sequence shown here is derived from an EMBL/GenBank/DDBJ whole genome shotgun (WGS) entry which is preliminary data.</text>
</comment>
<feature type="transmembrane region" description="Helical" evidence="1">
    <location>
        <begin position="108"/>
        <end position="131"/>
    </location>
</feature>
<feature type="transmembrane region" description="Helical" evidence="1">
    <location>
        <begin position="20"/>
        <end position="39"/>
    </location>
</feature>
<keyword evidence="1" id="KW-0812">Transmembrane</keyword>
<dbReference type="Proteomes" id="UP001172687">
    <property type="component" value="Unassembled WGS sequence"/>
</dbReference>